<dbReference type="InterPro" id="IPR002513">
    <property type="entry name" value="Tn3_Tnp_DDE_dom"/>
</dbReference>
<dbReference type="Pfam" id="PF01526">
    <property type="entry name" value="DDE_Tnp_Tn3"/>
    <property type="match status" value="1"/>
</dbReference>
<dbReference type="Proteomes" id="UP000198282">
    <property type="component" value="Unassembled WGS sequence"/>
</dbReference>
<dbReference type="EMBL" id="FZOD01000034">
    <property type="protein sequence ID" value="SNT31710.1"/>
    <property type="molecule type" value="Genomic_DNA"/>
</dbReference>
<name>A0A239LN42_9ACTN</name>
<keyword evidence="3" id="KW-1185">Reference proteome</keyword>
<sequence>MLTVFAHGTLLGPSQVAAHMRGKVSVHELSLAGNKHATAGKIEKASATVVNAFNKLDVAGVWGDGKTVAADGSQIDTWENNLLAETSIRYGGHGGIAYRHVSNTYVALFSHFIPCGVWEAVYIIEGC</sequence>
<protein>
    <submittedName>
        <fullName evidence="2">Tn3 transposase DDE domain-containing protein</fullName>
    </submittedName>
</protein>
<reference evidence="2 3" key="1">
    <citation type="submission" date="2017-06" db="EMBL/GenBank/DDBJ databases">
        <authorList>
            <person name="Kim H.J."/>
            <person name="Triplett B.A."/>
        </authorList>
    </citation>
    <scope>NUCLEOTIDE SEQUENCE [LARGE SCALE GENOMIC DNA]</scope>
    <source>
        <strain evidence="2 3">CGMCC 4.2132</strain>
    </source>
</reference>
<organism evidence="2 3">
    <name type="scientific">Streptosporangium subroseum</name>
    <dbReference type="NCBI Taxonomy" id="106412"/>
    <lineage>
        <taxon>Bacteria</taxon>
        <taxon>Bacillati</taxon>
        <taxon>Actinomycetota</taxon>
        <taxon>Actinomycetes</taxon>
        <taxon>Streptosporangiales</taxon>
        <taxon>Streptosporangiaceae</taxon>
        <taxon>Streptosporangium</taxon>
    </lineage>
</organism>
<evidence type="ECO:0000313" key="3">
    <source>
        <dbReference type="Proteomes" id="UP000198282"/>
    </source>
</evidence>
<gene>
    <name evidence="2" type="ORF">SAMN05216276_103417</name>
</gene>
<evidence type="ECO:0000313" key="2">
    <source>
        <dbReference type="EMBL" id="SNT31710.1"/>
    </source>
</evidence>
<evidence type="ECO:0000259" key="1">
    <source>
        <dbReference type="Pfam" id="PF01526"/>
    </source>
</evidence>
<proteinExistence type="predicted"/>
<dbReference type="GO" id="GO:0004803">
    <property type="term" value="F:transposase activity"/>
    <property type="evidence" value="ECO:0007669"/>
    <property type="project" value="InterPro"/>
</dbReference>
<dbReference type="AlphaFoldDB" id="A0A239LN42"/>
<accession>A0A239LN42</accession>
<feature type="domain" description="Tn3 transposase DDE" evidence="1">
    <location>
        <begin position="1"/>
        <end position="126"/>
    </location>
</feature>
<dbReference type="GO" id="GO:0006313">
    <property type="term" value="P:DNA transposition"/>
    <property type="evidence" value="ECO:0007669"/>
    <property type="project" value="InterPro"/>
</dbReference>